<organism evidence="3 4">
    <name type="scientific">Zhouia spongiae</name>
    <dbReference type="NCBI Taxonomy" id="2202721"/>
    <lineage>
        <taxon>Bacteria</taxon>
        <taxon>Pseudomonadati</taxon>
        <taxon>Bacteroidota</taxon>
        <taxon>Flavobacteriia</taxon>
        <taxon>Flavobacteriales</taxon>
        <taxon>Flavobacteriaceae</taxon>
        <taxon>Zhouia</taxon>
    </lineage>
</organism>
<dbReference type="PANTHER" id="PTHR39473">
    <property type="match status" value="1"/>
</dbReference>
<dbReference type="Proteomes" id="UP000829476">
    <property type="component" value="Chromosome"/>
</dbReference>
<name>A0ABY3YIB2_9FLAO</name>
<evidence type="ECO:0000256" key="2">
    <source>
        <dbReference type="ARBA" id="ARBA00022723"/>
    </source>
</evidence>
<accession>A0ABY3YIB2</accession>
<dbReference type="SUPFAM" id="SSF109854">
    <property type="entry name" value="DinB/YfiT-like putative metalloenzymes"/>
    <property type="match status" value="1"/>
</dbReference>
<comment type="similarity">
    <text evidence="1">Belongs to the DinB family.</text>
</comment>
<dbReference type="EMBL" id="CP094326">
    <property type="protein sequence ID" value="UNY97575.1"/>
    <property type="molecule type" value="Genomic_DNA"/>
</dbReference>
<dbReference type="InterPro" id="IPR034660">
    <property type="entry name" value="DinB/YfiT-like"/>
</dbReference>
<dbReference type="PANTHER" id="PTHR39473:SF1">
    <property type="entry name" value="DINB-LIKE DOMAIN-CONTAINING PROTEIN"/>
    <property type="match status" value="1"/>
</dbReference>
<proteinExistence type="inferred from homology"/>
<evidence type="ECO:0000313" key="3">
    <source>
        <dbReference type="EMBL" id="UNY97575.1"/>
    </source>
</evidence>
<reference evidence="3 4" key="1">
    <citation type="journal article" date="2018" name="Int. J. Syst. Evol. Microbiol.">
        <title>Zhouia spongiae sp. nov., isolated from a marine sponge.</title>
        <authorList>
            <person name="Zhuang L."/>
            <person name="Lin B."/>
            <person name="Qin F."/>
            <person name="Luo L."/>
        </authorList>
    </citation>
    <scope>NUCLEOTIDE SEQUENCE [LARGE SCALE GENOMIC DNA]</scope>
    <source>
        <strain evidence="3 4">HN-Y44</strain>
    </source>
</reference>
<evidence type="ECO:0000256" key="1">
    <source>
        <dbReference type="ARBA" id="ARBA00008635"/>
    </source>
</evidence>
<keyword evidence="4" id="KW-1185">Reference proteome</keyword>
<dbReference type="RefSeq" id="WP_242935987.1">
    <property type="nucleotide sequence ID" value="NZ_CP094326.1"/>
</dbReference>
<keyword evidence="2" id="KW-0479">Metal-binding</keyword>
<dbReference type="InterPro" id="IPR007837">
    <property type="entry name" value="DinB"/>
</dbReference>
<protein>
    <submittedName>
        <fullName evidence="3">DinB family protein</fullName>
    </submittedName>
</protein>
<sequence length="168" mass="19187">MIIETTCHNLTKLKERIAALSEEEYARPLEVLNQSTIGMHVRHVLEFYECLLESKSSKVVNYDLRKRDITLEMQLDACLKTIEKIVDVISEEKDDFSIVLEADYCETEVAAPISLPTTYFRELLYNIEHGVHHMAIIKIGMRALGKPETDENFGVAASTIRNKKICAQ</sequence>
<evidence type="ECO:0000313" key="4">
    <source>
        <dbReference type="Proteomes" id="UP000829476"/>
    </source>
</evidence>
<gene>
    <name evidence="3" type="ORF">MQE36_10815</name>
</gene>
<dbReference type="Pfam" id="PF05163">
    <property type="entry name" value="DinB"/>
    <property type="match status" value="1"/>
</dbReference>